<feature type="region of interest" description="Disordered" evidence="5">
    <location>
        <begin position="69"/>
        <end position="118"/>
    </location>
</feature>
<dbReference type="InterPro" id="IPR012474">
    <property type="entry name" value="Frigida"/>
</dbReference>
<comment type="caution">
    <text evidence="6">The sequence shown here is derived from an EMBL/GenBank/DDBJ whole genome shotgun (WGS) entry which is preliminary data.</text>
</comment>
<comment type="similarity">
    <text evidence="1 4">Belongs to the Frigida family.</text>
</comment>
<dbReference type="OMA" id="YEKDELW"/>
<reference evidence="6 7" key="1">
    <citation type="journal article" date="2021" name="Nat. Plants">
        <title>The Taxus genome provides insights into paclitaxel biosynthesis.</title>
        <authorList>
            <person name="Xiong X."/>
            <person name="Gou J."/>
            <person name="Liao Q."/>
            <person name="Li Y."/>
            <person name="Zhou Q."/>
            <person name="Bi G."/>
            <person name="Li C."/>
            <person name="Du R."/>
            <person name="Wang X."/>
            <person name="Sun T."/>
            <person name="Guo L."/>
            <person name="Liang H."/>
            <person name="Lu P."/>
            <person name="Wu Y."/>
            <person name="Zhang Z."/>
            <person name="Ro D.K."/>
            <person name="Shang Y."/>
            <person name="Huang S."/>
            <person name="Yan J."/>
        </authorList>
    </citation>
    <scope>NUCLEOTIDE SEQUENCE [LARGE SCALE GENOMIC DNA]</scope>
    <source>
        <strain evidence="6">Ta-2019</strain>
    </source>
</reference>
<gene>
    <name evidence="6" type="ORF">KI387_025103</name>
</gene>
<dbReference type="PANTHER" id="PTHR31791:SF4">
    <property type="entry name" value="FRIGIDA-LIKE PROTEIN 3"/>
    <property type="match status" value="1"/>
</dbReference>
<keyword evidence="2 4" id="KW-0221">Differentiation</keyword>
<evidence type="ECO:0000313" key="7">
    <source>
        <dbReference type="Proteomes" id="UP000824469"/>
    </source>
</evidence>
<keyword evidence="4" id="KW-0217">Developmental protein</keyword>
<name>A0AA38LA27_TAXCH</name>
<dbReference type="GO" id="GO:0030154">
    <property type="term" value="P:cell differentiation"/>
    <property type="evidence" value="ECO:0007669"/>
    <property type="project" value="UniProtKB-KW"/>
</dbReference>
<sequence length="491" mass="55221">MAATSDPLFESLQRLQPMLDAFNKSASELCQTNKNKAEALAVVKELEDYYGKLHKDLLSRYEILNQKESNKNTGDKKNTNKNVGEKTPKNESERKQEKNETKKEENKEAEGGGGKTFGGYSLPKILSIRVRPKMERLCRDSDGPGLRNYLVNNRGEHVKMGEELPSALSMAKDAAVLVLKAIEGYDFSESRTTSNDKKESYSSANRRVCISLLECLFPLLGRDENVVVAKEVQDKAREMARVWKQKMGLEKRLDSASKLDIQAFLQLLATFRIGTDFDHDELCELLFRITRLKQSPALASFLGLSAKMPDFLDKLSKNSKWIEAVRFSHAFGMIDKVNLTDLLKAYLEDSEKDAKDMVKKGGGSESSLNNSTMREISAINLVVKIVKEYNLELLYPLDDLQNKLQRLEQVKEIRKLAAERKLSKGQRHRANKKKAAAEKAGKEASVDKAEKKAAASTQEKNKSIVITPEKKHKAAIDKFDEKKSLIGKGTI</sequence>
<evidence type="ECO:0000256" key="5">
    <source>
        <dbReference type="SAM" id="MobiDB-lite"/>
    </source>
</evidence>
<evidence type="ECO:0000256" key="4">
    <source>
        <dbReference type="RuleBase" id="RU364012"/>
    </source>
</evidence>
<dbReference type="Proteomes" id="UP000824469">
    <property type="component" value="Unassembled WGS sequence"/>
</dbReference>
<feature type="region of interest" description="Disordered" evidence="5">
    <location>
        <begin position="421"/>
        <end position="466"/>
    </location>
</feature>
<accession>A0AA38LA27</accession>
<feature type="compositionally biased region" description="Basic and acidic residues" evidence="5">
    <location>
        <begin position="69"/>
        <end position="110"/>
    </location>
</feature>
<evidence type="ECO:0000256" key="2">
    <source>
        <dbReference type="ARBA" id="ARBA00022782"/>
    </source>
</evidence>
<feature type="compositionally biased region" description="Basic and acidic residues" evidence="5">
    <location>
        <begin position="435"/>
        <end position="453"/>
    </location>
</feature>
<feature type="compositionally biased region" description="Basic residues" evidence="5">
    <location>
        <begin position="423"/>
        <end position="434"/>
    </location>
</feature>
<proteinExistence type="inferred from homology"/>
<dbReference type="EMBL" id="JAHRHJ020000005">
    <property type="protein sequence ID" value="KAH9316476.1"/>
    <property type="molecule type" value="Genomic_DNA"/>
</dbReference>
<dbReference type="Pfam" id="PF07899">
    <property type="entry name" value="Frigida"/>
    <property type="match status" value="1"/>
</dbReference>
<evidence type="ECO:0000313" key="6">
    <source>
        <dbReference type="EMBL" id="KAH9316476.1"/>
    </source>
</evidence>
<keyword evidence="3 4" id="KW-0287">Flowering</keyword>
<keyword evidence="7" id="KW-1185">Reference proteome</keyword>
<dbReference type="PANTHER" id="PTHR31791">
    <property type="entry name" value="FRIGIDA-LIKE PROTEIN 3-RELATED"/>
    <property type="match status" value="1"/>
</dbReference>
<dbReference type="AlphaFoldDB" id="A0AA38LA27"/>
<organism evidence="6 7">
    <name type="scientific">Taxus chinensis</name>
    <name type="common">Chinese yew</name>
    <name type="synonym">Taxus wallichiana var. chinensis</name>
    <dbReference type="NCBI Taxonomy" id="29808"/>
    <lineage>
        <taxon>Eukaryota</taxon>
        <taxon>Viridiplantae</taxon>
        <taxon>Streptophyta</taxon>
        <taxon>Embryophyta</taxon>
        <taxon>Tracheophyta</taxon>
        <taxon>Spermatophyta</taxon>
        <taxon>Pinopsida</taxon>
        <taxon>Pinidae</taxon>
        <taxon>Conifers II</taxon>
        <taxon>Cupressales</taxon>
        <taxon>Taxaceae</taxon>
        <taxon>Taxus</taxon>
    </lineage>
</organism>
<protein>
    <recommendedName>
        <fullName evidence="4">FRIGIDA-like protein</fullName>
    </recommendedName>
</protein>
<evidence type="ECO:0000256" key="3">
    <source>
        <dbReference type="ARBA" id="ARBA00023089"/>
    </source>
</evidence>
<evidence type="ECO:0000256" key="1">
    <source>
        <dbReference type="ARBA" id="ARBA00008956"/>
    </source>
</evidence>